<dbReference type="Pfam" id="PF13181">
    <property type="entry name" value="TPR_8"/>
    <property type="match status" value="1"/>
</dbReference>
<dbReference type="SUPFAM" id="SSF48452">
    <property type="entry name" value="TPR-like"/>
    <property type="match status" value="1"/>
</dbReference>
<organism evidence="3 4">
    <name type="scientific">Dyadobacter jiangsuensis</name>
    <dbReference type="NCBI Taxonomy" id="1591085"/>
    <lineage>
        <taxon>Bacteria</taxon>
        <taxon>Pseudomonadati</taxon>
        <taxon>Bacteroidota</taxon>
        <taxon>Cytophagia</taxon>
        <taxon>Cytophagales</taxon>
        <taxon>Spirosomataceae</taxon>
        <taxon>Dyadobacter</taxon>
    </lineage>
</organism>
<feature type="repeat" description="TPR" evidence="1">
    <location>
        <begin position="170"/>
        <end position="203"/>
    </location>
</feature>
<evidence type="ECO:0000313" key="3">
    <source>
        <dbReference type="EMBL" id="PSL31444.1"/>
    </source>
</evidence>
<protein>
    <submittedName>
        <fullName evidence="3">Tetratricopeptide repeat protein</fullName>
    </submittedName>
</protein>
<keyword evidence="2" id="KW-0732">Signal</keyword>
<sequence length="250" mass="28149">MKTLFTGLVLLFGSIALVSAQDHYLPVSSTSKTAIKSLHRASELYSNIHFKEGKTELDKALSEDPNFFMAYVYAVQYAPKAEKPALIEKALALDATNLNEGEKIMREFIIRWKDDSTAKADESMKALIAAYPKTPQALEWASLHSFYTDKNLDGALEYAQQLEKMSPKYAPNYNILGYLYLEKKDTEKAKAAFERYIKLAPKESNAYDSMAEFYLINQDYVKSAELYDKAAAMGLTDAKGRADKARAMIK</sequence>
<dbReference type="Gene3D" id="1.25.40.10">
    <property type="entry name" value="Tetratricopeptide repeat domain"/>
    <property type="match status" value="1"/>
</dbReference>
<keyword evidence="4" id="KW-1185">Reference proteome</keyword>
<dbReference type="PROSITE" id="PS50005">
    <property type="entry name" value="TPR"/>
    <property type="match status" value="1"/>
</dbReference>
<dbReference type="AlphaFoldDB" id="A0A2P8GBU3"/>
<feature type="signal peptide" evidence="2">
    <location>
        <begin position="1"/>
        <end position="20"/>
    </location>
</feature>
<reference evidence="3 4" key="1">
    <citation type="submission" date="2018-03" db="EMBL/GenBank/DDBJ databases">
        <title>Genomic Encyclopedia of Archaeal and Bacterial Type Strains, Phase II (KMG-II): from individual species to whole genera.</title>
        <authorList>
            <person name="Goeker M."/>
        </authorList>
    </citation>
    <scope>NUCLEOTIDE SEQUENCE [LARGE SCALE GENOMIC DNA]</scope>
    <source>
        <strain evidence="3 4">DSM 29057</strain>
    </source>
</reference>
<dbReference type="RefSeq" id="WP_106594781.1">
    <property type="nucleotide sequence ID" value="NZ_PYAS01000003.1"/>
</dbReference>
<comment type="caution">
    <text evidence="3">The sequence shown here is derived from an EMBL/GenBank/DDBJ whole genome shotgun (WGS) entry which is preliminary data.</text>
</comment>
<keyword evidence="1" id="KW-0802">TPR repeat</keyword>
<dbReference type="InterPro" id="IPR011990">
    <property type="entry name" value="TPR-like_helical_dom_sf"/>
</dbReference>
<feature type="chain" id="PRO_5015194433" evidence="2">
    <location>
        <begin position="21"/>
        <end position="250"/>
    </location>
</feature>
<evidence type="ECO:0000313" key="4">
    <source>
        <dbReference type="Proteomes" id="UP000241964"/>
    </source>
</evidence>
<dbReference type="EMBL" id="PYAS01000003">
    <property type="protein sequence ID" value="PSL31444.1"/>
    <property type="molecule type" value="Genomic_DNA"/>
</dbReference>
<name>A0A2P8GBU3_9BACT</name>
<evidence type="ECO:0000256" key="1">
    <source>
        <dbReference type="PROSITE-ProRule" id="PRU00339"/>
    </source>
</evidence>
<proteinExistence type="predicted"/>
<accession>A0A2P8GBU3</accession>
<dbReference type="OrthoDB" id="9784036at2"/>
<dbReference type="Proteomes" id="UP000241964">
    <property type="component" value="Unassembled WGS sequence"/>
</dbReference>
<evidence type="ECO:0000256" key="2">
    <source>
        <dbReference type="SAM" id="SignalP"/>
    </source>
</evidence>
<gene>
    <name evidence="3" type="ORF">CLV60_103310</name>
</gene>
<dbReference type="InterPro" id="IPR019734">
    <property type="entry name" value="TPR_rpt"/>
</dbReference>